<keyword evidence="3" id="KW-1185">Reference proteome</keyword>
<proteinExistence type="predicted"/>
<keyword evidence="1" id="KW-0732">Signal</keyword>
<dbReference type="RefSeq" id="WP_221424203.1">
    <property type="nucleotide sequence ID" value="NZ_CP081295.1"/>
</dbReference>
<evidence type="ECO:0000256" key="1">
    <source>
        <dbReference type="SAM" id="SignalP"/>
    </source>
</evidence>
<gene>
    <name evidence="2" type="primary">trbC</name>
    <name evidence="2" type="ORF">K3148_07320</name>
</gene>
<dbReference type="InterPro" id="IPR019106">
    <property type="entry name" value="T4SS_TrbC"/>
</dbReference>
<protein>
    <submittedName>
        <fullName evidence="2">Type-F conjugative transfer system pilin assembly protein TrbC</fullName>
    </submittedName>
</protein>
<accession>A0ABX8ZKM4</accession>
<dbReference type="NCBIfam" id="TIGR02742">
    <property type="entry name" value="TrbC_Ftype"/>
    <property type="match status" value="1"/>
</dbReference>
<dbReference type="EMBL" id="CP081295">
    <property type="protein sequence ID" value="QZD88684.1"/>
    <property type="molecule type" value="Genomic_DNA"/>
</dbReference>
<evidence type="ECO:0000313" key="2">
    <source>
        <dbReference type="EMBL" id="QZD88684.1"/>
    </source>
</evidence>
<dbReference type="InterPro" id="IPR014113">
    <property type="entry name" value="T4SS_TrbC_subgr"/>
</dbReference>
<reference evidence="2 3" key="1">
    <citation type="submission" date="2021-08" db="EMBL/GenBank/DDBJ databases">
        <title>Comparative Genomics Analysis of the Genus Qipengyuania Reveals Extensive Genetic Diversity and Metabolic Versatility, Including the Description of Fifteen Novel Species.</title>
        <authorList>
            <person name="Liu Y."/>
        </authorList>
    </citation>
    <scope>NUCLEOTIDE SEQUENCE [LARGE SCALE GENOMIC DNA]</scope>
    <source>
        <strain evidence="2 3">1NDH13</strain>
    </source>
</reference>
<name>A0ABX8ZKM4_9SPHN</name>
<organism evidence="2 3">
    <name type="scientific">Qipengyuania aurantiaca</name>
    <dbReference type="NCBI Taxonomy" id="2867233"/>
    <lineage>
        <taxon>Bacteria</taxon>
        <taxon>Pseudomonadati</taxon>
        <taxon>Pseudomonadota</taxon>
        <taxon>Alphaproteobacteria</taxon>
        <taxon>Sphingomonadales</taxon>
        <taxon>Erythrobacteraceae</taxon>
        <taxon>Qipengyuania</taxon>
    </lineage>
</organism>
<dbReference type="Proteomes" id="UP000824281">
    <property type="component" value="Chromosome"/>
</dbReference>
<sequence length="250" mass="26443">MTKHLLLLPVGLAVTLGGLALAQSAPEGIDLEAIRERAAEHADDAQALSTNVRQRAEALTEDAQAIQTQAQANRAAYADTIKAIETDAVLDFEAMIAGQAAAEKASLGGAPRFIAFASLSMPPEALKALVHDMTRAGGVTVLRGFPQGTSEAFKKRLAAIWSTRDAAGSLGIDPRLFRAFNIEAAPSFVMLSTEFSPCDGFDCTSEVPPHDRIAGNISVGEVLEIFASGKGPGAELARLHLRQLSREERP</sequence>
<feature type="signal peptide" evidence="1">
    <location>
        <begin position="1"/>
        <end position="22"/>
    </location>
</feature>
<dbReference type="Pfam" id="PF09673">
    <property type="entry name" value="TrbC_Ftype"/>
    <property type="match status" value="1"/>
</dbReference>
<evidence type="ECO:0000313" key="3">
    <source>
        <dbReference type="Proteomes" id="UP000824281"/>
    </source>
</evidence>
<feature type="chain" id="PRO_5045069604" evidence="1">
    <location>
        <begin position="23"/>
        <end position="250"/>
    </location>
</feature>